<evidence type="ECO:0000256" key="1">
    <source>
        <dbReference type="ARBA" id="ARBA00004651"/>
    </source>
</evidence>
<gene>
    <name evidence="9" type="ORF">FHS18_003120</name>
</gene>
<dbReference type="GO" id="GO:0055085">
    <property type="term" value="P:transmembrane transport"/>
    <property type="evidence" value="ECO:0007669"/>
    <property type="project" value="InterPro"/>
</dbReference>
<dbReference type="SUPFAM" id="SSF161098">
    <property type="entry name" value="MetI-like"/>
    <property type="match status" value="1"/>
</dbReference>
<keyword evidence="3" id="KW-1003">Cell membrane</keyword>
<dbReference type="PROSITE" id="PS50928">
    <property type="entry name" value="ABC_TM1"/>
    <property type="match status" value="1"/>
</dbReference>
<feature type="transmembrane region" description="Helical" evidence="7">
    <location>
        <begin position="274"/>
        <end position="293"/>
    </location>
</feature>
<evidence type="ECO:0000313" key="10">
    <source>
        <dbReference type="Proteomes" id="UP000570361"/>
    </source>
</evidence>
<evidence type="ECO:0000259" key="8">
    <source>
        <dbReference type="PROSITE" id="PS50928"/>
    </source>
</evidence>
<keyword evidence="5 7" id="KW-1133">Transmembrane helix</keyword>
<evidence type="ECO:0000256" key="5">
    <source>
        <dbReference type="ARBA" id="ARBA00022989"/>
    </source>
</evidence>
<dbReference type="Proteomes" id="UP000570361">
    <property type="component" value="Unassembled WGS sequence"/>
</dbReference>
<evidence type="ECO:0000256" key="3">
    <source>
        <dbReference type="ARBA" id="ARBA00022475"/>
    </source>
</evidence>
<keyword evidence="4 7" id="KW-0812">Transmembrane</keyword>
<reference evidence="9 10" key="1">
    <citation type="submission" date="2020-08" db="EMBL/GenBank/DDBJ databases">
        <title>Genomic Encyclopedia of Type Strains, Phase III (KMG-III): the genomes of soil and plant-associated and newly described type strains.</title>
        <authorList>
            <person name="Whitman W."/>
        </authorList>
    </citation>
    <scope>NUCLEOTIDE SEQUENCE [LARGE SCALE GENOMIC DNA]</scope>
    <source>
        <strain evidence="9 10">CECT 5862</strain>
    </source>
</reference>
<comment type="caution">
    <text evidence="9">The sequence shown here is derived from an EMBL/GenBank/DDBJ whole genome shotgun (WGS) entry which is preliminary data.</text>
</comment>
<feature type="transmembrane region" description="Helical" evidence="7">
    <location>
        <begin position="153"/>
        <end position="174"/>
    </location>
</feature>
<proteinExistence type="inferred from homology"/>
<comment type="subcellular location">
    <subcellularLocation>
        <location evidence="1 7">Cell membrane</location>
        <topology evidence="1 7">Multi-pass membrane protein</topology>
    </subcellularLocation>
</comment>
<keyword evidence="2 7" id="KW-0813">Transport</keyword>
<dbReference type="RefSeq" id="WP_183600933.1">
    <property type="nucleotide sequence ID" value="NZ_JACHXK010000006.1"/>
</dbReference>
<dbReference type="GO" id="GO:0005886">
    <property type="term" value="C:plasma membrane"/>
    <property type="evidence" value="ECO:0007669"/>
    <property type="project" value="UniProtKB-SubCell"/>
</dbReference>
<evidence type="ECO:0000256" key="7">
    <source>
        <dbReference type="RuleBase" id="RU363032"/>
    </source>
</evidence>
<feature type="transmembrane region" description="Helical" evidence="7">
    <location>
        <begin position="23"/>
        <end position="45"/>
    </location>
</feature>
<dbReference type="Gene3D" id="1.10.3720.10">
    <property type="entry name" value="MetI-like"/>
    <property type="match status" value="1"/>
</dbReference>
<dbReference type="Pfam" id="PF00528">
    <property type="entry name" value="BPD_transp_1"/>
    <property type="match status" value="1"/>
</dbReference>
<dbReference type="EMBL" id="JACHXK010000006">
    <property type="protein sequence ID" value="MBB3111052.1"/>
    <property type="molecule type" value="Genomic_DNA"/>
</dbReference>
<evidence type="ECO:0000313" key="9">
    <source>
        <dbReference type="EMBL" id="MBB3111052.1"/>
    </source>
</evidence>
<feature type="domain" description="ABC transmembrane type-1" evidence="8">
    <location>
        <begin position="87"/>
        <end position="293"/>
    </location>
</feature>
<dbReference type="CDD" id="cd06261">
    <property type="entry name" value="TM_PBP2"/>
    <property type="match status" value="1"/>
</dbReference>
<organism evidence="9 10">
    <name type="scientific">Paenibacillus phyllosphaerae</name>
    <dbReference type="NCBI Taxonomy" id="274593"/>
    <lineage>
        <taxon>Bacteria</taxon>
        <taxon>Bacillati</taxon>
        <taxon>Bacillota</taxon>
        <taxon>Bacilli</taxon>
        <taxon>Bacillales</taxon>
        <taxon>Paenibacillaceae</taxon>
        <taxon>Paenibacillus</taxon>
    </lineage>
</organism>
<protein>
    <submittedName>
        <fullName evidence="9">ABC-type glycerol-3-phosphate transport system permease component</fullName>
    </submittedName>
</protein>
<evidence type="ECO:0000256" key="2">
    <source>
        <dbReference type="ARBA" id="ARBA00022448"/>
    </source>
</evidence>
<name>A0A7W5AYH3_9BACL</name>
<dbReference type="AlphaFoldDB" id="A0A7W5AYH3"/>
<feature type="transmembrane region" description="Helical" evidence="7">
    <location>
        <begin position="122"/>
        <end position="141"/>
    </location>
</feature>
<accession>A0A7W5AYH3</accession>
<comment type="similarity">
    <text evidence="7">Belongs to the binding-protein-dependent transport system permease family.</text>
</comment>
<sequence length="308" mass="34873">MSTRTIASQSGASRKRSLDWKNLAFNACNYFILSVLVIVTIYPFYYIFIYSISDSIEAQKGVFLWPAGFSLESYRTTIALPGIMDAALVSLSRTVLGTVLTVCCCSFFAYLITKDELPYRKWIYRFVLVTMYFNAGFIPWYLTMKAYGLQNNFLLYILPSALVGFNVILIKTFIEQLPVSLEESAKIDGAGYFKIFTSVIFPLSMPIIATIAVFAAVGQWNTWFDNYFLVENPKLQTLQLVLYNLLNQSSNLSNMTTDQLSRGDLVRTLTPQSIRMTITMLVTLPIVLVYPLLQRYFVKGIMLGAVKG</sequence>
<dbReference type="InterPro" id="IPR000515">
    <property type="entry name" value="MetI-like"/>
</dbReference>
<feature type="transmembrane region" description="Helical" evidence="7">
    <location>
        <begin position="94"/>
        <end position="113"/>
    </location>
</feature>
<dbReference type="InterPro" id="IPR035906">
    <property type="entry name" value="MetI-like_sf"/>
</dbReference>
<feature type="transmembrane region" description="Helical" evidence="7">
    <location>
        <begin position="195"/>
        <end position="217"/>
    </location>
</feature>
<dbReference type="PANTHER" id="PTHR43744:SF9">
    <property type="entry name" value="POLYGALACTURONAN_RHAMNOGALACTURONAN TRANSPORT SYSTEM PERMEASE PROTEIN YTCP"/>
    <property type="match status" value="1"/>
</dbReference>
<evidence type="ECO:0000256" key="4">
    <source>
        <dbReference type="ARBA" id="ARBA00022692"/>
    </source>
</evidence>
<dbReference type="PANTHER" id="PTHR43744">
    <property type="entry name" value="ABC TRANSPORTER PERMEASE PROTEIN MG189-RELATED-RELATED"/>
    <property type="match status" value="1"/>
</dbReference>
<keyword evidence="6 7" id="KW-0472">Membrane</keyword>
<evidence type="ECO:0000256" key="6">
    <source>
        <dbReference type="ARBA" id="ARBA00023136"/>
    </source>
</evidence>
<keyword evidence="10" id="KW-1185">Reference proteome</keyword>